<evidence type="ECO:0000256" key="3">
    <source>
        <dbReference type="ARBA" id="ARBA00011489"/>
    </source>
</evidence>
<dbReference type="InterPro" id="IPR006702">
    <property type="entry name" value="CASP_dom"/>
</dbReference>
<evidence type="ECO:0000256" key="7">
    <source>
        <dbReference type="ARBA" id="ARBA00023136"/>
    </source>
</evidence>
<evidence type="ECO:0000256" key="6">
    <source>
        <dbReference type="ARBA" id="ARBA00022989"/>
    </source>
</evidence>
<keyword evidence="5 8" id="KW-0812">Transmembrane</keyword>
<feature type="transmembrane region" description="Helical" evidence="8">
    <location>
        <begin position="7"/>
        <end position="30"/>
    </location>
</feature>
<dbReference type="InParanoid" id="A0A1U7Z7F8"/>
<dbReference type="eggNOG" id="ENOG502RZXX">
    <property type="taxonomic scope" value="Eukaryota"/>
</dbReference>
<dbReference type="Pfam" id="PF04535">
    <property type="entry name" value="CASP_dom"/>
    <property type="match status" value="1"/>
</dbReference>
<name>A0A1U7Z7F8_NELNU</name>
<organism evidence="10 11">
    <name type="scientific">Nelumbo nucifera</name>
    <name type="common">Sacred lotus</name>
    <dbReference type="NCBI Taxonomy" id="4432"/>
    <lineage>
        <taxon>Eukaryota</taxon>
        <taxon>Viridiplantae</taxon>
        <taxon>Streptophyta</taxon>
        <taxon>Embryophyta</taxon>
        <taxon>Tracheophyta</taxon>
        <taxon>Spermatophyta</taxon>
        <taxon>Magnoliopsida</taxon>
        <taxon>Proteales</taxon>
        <taxon>Nelumbonaceae</taxon>
        <taxon>Nelumbo</taxon>
    </lineage>
</organism>
<keyword evidence="7 8" id="KW-0472">Membrane</keyword>
<dbReference type="InterPro" id="IPR006459">
    <property type="entry name" value="CASP/CASPL"/>
</dbReference>
<gene>
    <name evidence="11" type="primary">LOC104587140</name>
</gene>
<dbReference type="NCBIfam" id="TIGR01569">
    <property type="entry name" value="A_tha_TIGR01569"/>
    <property type="match status" value="1"/>
</dbReference>
<evidence type="ECO:0000256" key="8">
    <source>
        <dbReference type="RuleBase" id="RU361233"/>
    </source>
</evidence>
<dbReference type="PANTHER" id="PTHR36488:SF8">
    <property type="entry name" value="CASP-LIKE PROTEIN 1U1"/>
    <property type="match status" value="1"/>
</dbReference>
<keyword evidence="4 8" id="KW-1003">Cell membrane</keyword>
<dbReference type="GO" id="GO:0005886">
    <property type="term" value="C:plasma membrane"/>
    <property type="evidence" value="ECO:0000318"/>
    <property type="project" value="GO_Central"/>
</dbReference>
<accession>A0A1U7Z7F8</accession>
<feature type="transmembrane region" description="Helical" evidence="8">
    <location>
        <begin position="78"/>
        <end position="105"/>
    </location>
</feature>
<keyword evidence="10" id="KW-1185">Reference proteome</keyword>
<dbReference type="GeneID" id="104587140"/>
<evidence type="ECO:0000256" key="2">
    <source>
        <dbReference type="ARBA" id="ARBA00007651"/>
    </source>
</evidence>
<evidence type="ECO:0000313" key="10">
    <source>
        <dbReference type="Proteomes" id="UP000189703"/>
    </source>
</evidence>
<proteinExistence type="inferred from homology"/>
<feature type="domain" description="Casparian strip membrane protein" evidence="9">
    <location>
        <begin position="6"/>
        <end position="141"/>
    </location>
</feature>
<comment type="subunit">
    <text evidence="3 8">Homodimer and heterodimers.</text>
</comment>
<protein>
    <recommendedName>
        <fullName evidence="8">CASP-like protein</fullName>
    </recommendedName>
</protein>
<evidence type="ECO:0000259" key="9">
    <source>
        <dbReference type="Pfam" id="PF04535"/>
    </source>
</evidence>
<sequence length="160" mass="17503">MGKNRKTVLYALRFIAFAGTLSAVIVMVTSKEENYFYGVELEAKYTHSPALTYFVIANSIGAVYGFLLLFLPPASMLWRFVVAVDVVVVLLLSSSFSAAMAIAYVGKEGNYYAGWLPVCDQISDFCHHVTGALTAAFVALVIYTVLLLHSIHTVLNPLLV</sequence>
<dbReference type="KEGG" id="nnu:104587140"/>
<dbReference type="AlphaFoldDB" id="A0A1U7Z7F8"/>
<reference evidence="11" key="1">
    <citation type="submission" date="2025-08" db="UniProtKB">
        <authorList>
            <consortium name="RefSeq"/>
        </authorList>
    </citation>
    <scope>IDENTIFICATION</scope>
</reference>
<evidence type="ECO:0000313" key="11">
    <source>
        <dbReference type="RefSeq" id="XP_010242914.1"/>
    </source>
</evidence>
<evidence type="ECO:0000256" key="5">
    <source>
        <dbReference type="ARBA" id="ARBA00022692"/>
    </source>
</evidence>
<evidence type="ECO:0000256" key="4">
    <source>
        <dbReference type="ARBA" id="ARBA00022475"/>
    </source>
</evidence>
<dbReference type="OMA" id="WFVIANA"/>
<comment type="similarity">
    <text evidence="2 8">Belongs to the Casparian strip membrane proteins (CASP) family.</text>
</comment>
<feature type="transmembrane region" description="Helical" evidence="8">
    <location>
        <begin position="125"/>
        <end position="148"/>
    </location>
</feature>
<evidence type="ECO:0000256" key="1">
    <source>
        <dbReference type="ARBA" id="ARBA00004651"/>
    </source>
</evidence>
<dbReference type="OrthoDB" id="1906221at2759"/>
<dbReference type="Proteomes" id="UP000189703">
    <property type="component" value="Unplaced"/>
</dbReference>
<dbReference type="InterPro" id="IPR044173">
    <property type="entry name" value="CASPL"/>
</dbReference>
<comment type="subcellular location">
    <subcellularLocation>
        <location evidence="1 8">Cell membrane</location>
        <topology evidence="1 8">Multi-pass membrane protein</topology>
    </subcellularLocation>
</comment>
<keyword evidence="6 8" id="KW-1133">Transmembrane helix</keyword>
<feature type="transmembrane region" description="Helical" evidence="8">
    <location>
        <begin position="50"/>
        <end position="71"/>
    </location>
</feature>
<dbReference type="RefSeq" id="XP_010242914.1">
    <property type="nucleotide sequence ID" value="XM_010244612.2"/>
</dbReference>
<dbReference type="PANTHER" id="PTHR36488">
    <property type="entry name" value="CASP-LIKE PROTEIN 1U1"/>
    <property type="match status" value="1"/>
</dbReference>